<evidence type="ECO:0000256" key="1">
    <source>
        <dbReference type="SAM" id="SignalP"/>
    </source>
</evidence>
<dbReference type="AlphaFoldDB" id="A0A9W6T2L7"/>
<feature type="chain" id="PRO_5040933167" evidence="1">
    <location>
        <begin position="16"/>
        <end position="205"/>
    </location>
</feature>
<sequence length="205" mass="23370">MKYIFLLFLVAFVNGRSWEGLLLQKRSTCSNSDEVGRSFTFGYINDGGKTDENKRKVYDAINEVKSWLMASKDRQAYRYTKDNIVGYVWAGSMVQNSGAANNGFKNLIYELDNWGMPNMFYIEYVNGNPMHGWGAIFDQTGNLERVQEAVKLWSAGQSVKKFANRKTYQSQSLCYLSYSGRKNEGNDGEAACCWTAHMLYTRIPA</sequence>
<proteinExistence type="predicted"/>
<comment type="caution">
    <text evidence="2">The sequence shown here is derived from an EMBL/GenBank/DDBJ whole genome shotgun (WGS) entry which is preliminary data.</text>
</comment>
<dbReference type="EMBL" id="BSXN01001294">
    <property type="protein sequence ID" value="GME72499.1"/>
    <property type="molecule type" value="Genomic_DNA"/>
</dbReference>
<dbReference type="Proteomes" id="UP001165120">
    <property type="component" value="Unassembled WGS sequence"/>
</dbReference>
<protein>
    <submittedName>
        <fullName evidence="2">Unnamed protein product</fullName>
    </submittedName>
</protein>
<keyword evidence="3" id="KW-1185">Reference proteome</keyword>
<accession>A0A9W6T2L7</accession>
<organism evidence="2 3">
    <name type="scientific">Candida boidinii</name>
    <name type="common">Yeast</name>
    <dbReference type="NCBI Taxonomy" id="5477"/>
    <lineage>
        <taxon>Eukaryota</taxon>
        <taxon>Fungi</taxon>
        <taxon>Dikarya</taxon>
        <taxon>Ascomycota</taxon>
        <taxon>Saccharomycotina</taxon>
        <taxon>Pichiomycetes</taxon>
        <taxon>Pichiales</taxon>
        <taxon>Pichiaceae</taxon>
        <taxon>Ogataea</taxon>
        <taxon>Ogataea/Candida clade</taxon>
    </lineage>
</organism>
<reference evidence="2" key="1">
    <citation type="submission" date="2023-04" db="EMBL/GenBank/DDBJ databases">
        <title>Candida boidinii NBRC 10035.</title>
        <authorList>
            <person name="Ichikawa N."/>
            <person name="Sato H."/>
            <person name="Tonouchi N."/>
        </authorList>
    </citation>
    <scope>NUCLEOTIDE SEQUENCE</scope>
    <source>
        <strain evidence="2">NBRC 10035</strain>
    </source>
</reference>
<feature type="signal peptide" evidence="1">
    <location>
        <begin position="1"/>
        <end position="15"/>
    </location>
</feature>
<evidence type="ECO:0000313" key="3">
    <source>
        <dbReference type="Proteomes" id="UP001165120"/>
    </source>
</evidence>
<evidence type="ECO:0000313" key="2">
    <source>
        <dbReference type="EMBL" id="GME72499.1"/>
    </source>
</evidence>
<name>A0A9W6T2L7_CANBO</name>
<gene>
    <name evidence="2" type="ORF">Cboi02_000363100</name>
</gene>
<keyword evidence="1" id="KW-0732">Signal</keyword>